<evidence type="ECO:0000259" key="3">
    <source>
        <dbReference type="Pfam" id="PF00155"/>
    </source>
</evidence>
<dbReference type="InterPro" id="IPR015424">
    <property type="entry name" value="PyrdxlP-dep_Trfase"/>
</dbReference>
<keyword evidence="5" id="KW-1185">Reference proteome</keyword>
<dbReference type="RefSeq" id="WP_329413353.1">
    <property type="nucleotide sequence ID" value="NZ_CP109441.1"/>
</dbReference>
<dbReference type="SUPFAM" id="SSF53383">
    <property type="entry name" value="PLP-dependent transferases"/>
    <property type="match status" value="1"/>
</dbReference>
<dbReference type="EMBL" id="CP109441">
    <property type="protein sequence ID" value="WUV48911.1"/>
    <property type="molecule type" value="Genomic_DNA"/>
</dbReference>
<dbReference type="PANTHER" id="PTHR43795">
    <property type="entry name" value="BIFUNCTIONAL ASPARTATE AMINOTRANSFERASE AND GLUTAMATE/ASPARTATE-PREPHENATE AMINOTRANSFERASE-RELATED"/>
    <property type="match status" value="1"/>
</dbReference>
<feature type="region of interest" description="Disordered" evidence="2">
    <location>
        <begin position="1"/>
        <end position="35"/>
    </location>
</feature>
<name>A0ABZ1Z3F4_9NOCA</name>
<evidence type="ECO:0000313" key="4">
    <source>
        <dbReference type="EMBL" id="WUV48911.1"/>
    </source>
</evidence>
<organism evidence="4 5">
    <name type="scientific">Nocardia vinacea</name>
    <dbReference type="NCBI Taxonomy" id="96468"/>
    <lineage>
        <taxon>Bacteria</taxon>
        <taxon>Bacillati</taxon>
        <taxon>Actinomycetota</taxon>
        <taxon>Actinomycetes</taxon>
        <taxon>Mycobacteriales</taxon>
        <taxon>Nocardiaceae</taxon>
        <taxon>Nocardia</taxon>
    </lineage>
</organism>
<dbReference type="InterPro" id="IPR050478">
    <property type="entry name" value="Ethylene_sulfur-biosynth"/>
</dbReference>
<sequence>MTRLADNDRPPWRTPAPSLAARTNRSEERKREVRRHLGARPRFAGPGERTFSDVLDAYHGETGLPLAESAVAALDLAWRELMHTQPPDEYADGTLYHKRQPLVLRELAAHKLFGRLAEPADGIPGVRVSPEEVIVCPYSSTMLLEEAVATLARPGGVIVYPEGLYKSSGIHVEKYGLRMEACPVAPDDSFKIDPDLLASCLDYFADRDELCGVLLTLPGNPVFTDYSAEELLAIGRVLVASRVPVICDMAFDCMVEQHIPIAAVEFATDDGVRRLYDQVLTITGNSKGYNAFGPCKLGAACSGDAEWLAGIRERLTISFQRESTHLARAIVEHTPESYFAQNRVRMLDQLDRAHGHIDAINARLGANVIRPLGSRQGMFLTVVFDDAVLDQAGVETSAEIEDLLLAGAGIDSVALDRTGSERLGVRFNVLAPRKAPGHESADLVDELFDRLEQLLYEIRNGLTYPKVLAGCGLPVIEQQ</sequence>
<dbReference type="PANTHER" id="PTHR43795:SF2">
    <property type="entry name" value="BIFUNCTIONAL ASPARTATE AMINOTRANSFERASE AND GLUTAMATE_ASPARTATE-PREPHENATE AMINOTRANSFERASE"/>
    <property type="match status" value="1"/>
</dbReference>
<proteinExistence type="predicted"/>
<dbReference type="Proteomes" id="UP001432062">
    <property type="component" value="Chromosome"/>
</dbReference>
<dbReference type="InterPro" id="IPR004839">
    <property type="entry name" value="Aminotransferase_I/II_large"/>
</dbReference>
<dbReference type="InterPro" id="IPR015421">
    <property type="entry name" value="PyrdxlP-dep_Trfase_major"/>
</dbReference>
<dbReference type="Pfam" id="PF00155">
    <property type="entry name" value="Aminotran_1_2"/>
    <property type="match status" value="1"/>
</dbReference>
<keyword evidence="4" id="KW-0808">Transferase</keyword>
<feature type="compositionally biased region" description="Basic and acidic residues" evidence="2">
    <location>
        <begin position="1"/>
        <end position="11"/>
    </location>
</feature>
<feature type="domain" description="Aminotransferase class I/classII large" evidence="3">
    <location>
        <begin position="113"/>
        <end position="387"/>
    </location>
</feature>
<evidence type="ECO:0000256" key="1">
    <source>
        <dbReference type="ARBA" id="ARBA00022898"/>
    </source>
</evidence>
<dbReference type="GO" id="GO:0008483">
    <property type="term" value="F:transaminase activity"/>
    <property type="evidence" value="ECO:0007669"/>
    <property type="project" value="UniProtKB-KW"/>
</dbReference>
<accession>A0ABZ1Z3F4</accession>
<protein>
    <submittedName>
        <fullName evidence="4">Pyridoxal phosphate-dependent aminotransferase</fullName>
    </submittedName>
</protein>
<keyword evidence="4" id="KW-0032">Aminotransferase</keyword>
<reference evidence="4" key="1">
    <citation type="submission" date="2022-10" db="EMBL/GenBank/DDBJ databases">
        <title>The complete genomes of actinobacterial strains from the NBC collection.</title>
        <authorList>
            <person name="Joergensen T.S."/>
            <person name="Alvarez Arevalo M."/>
            <person name="Sterndorff E.B."/>
            <person name="Faurdal D."/>
            <person name="Vuksanovic O."/>
            <person name="Mourched A.-S."/>
            <person name="Charusanti P."/>
            <person name="Shaw S."/>
            <person name="Blin K."/>
            <person name="Weber T."/>
        </authorList>
    </citation>
    <scope>NUCLEOTIDE SEQUENCE</scope>
    <source>
        <strain evidence="4">NBC_01482</strain>
    </source>
</reference>
<evidence type="ECO:0000313" key="5">
    <source>
        <dbReference type="Proteomes" id="UP001432062"/>
    </source>
</evidence>
<keyword evidence="1" id="KW-0663">Pyridoxal phosphate</keyword>
<dbReference type="Gene3D" id="3.40.640.10">
    <property type="entry name" value="Type I PLP-dependent aspartate aminotransferase-like (Major domain)"/>
    <property type="match status" value="1"/>
</dbReference>
<evidence type="ECO:0000256" key="2">
    <source>
        <dbReference type="SAM" id="MobiDB-lite"/>
    </source>
</evidence>
<dbReference type="CDD" id="cd00609">
    <property type="entry name" value="AAT_like"/>
    <property type="match status" value="1"/>
</dbReference>
<gene>
    <name evidence="4" type="ORF">OG563_12360</name>
</gene>